<accession>A0A9P8PCA7</accession>
<dbReference type="EMBL" id="JAEUBE010000137">
    <property type="protein sequence ID" value="KAH3669362.1"/>
    <property type="molecule type" value="Genomic_DNA"/>
</dbReference>
<dbReference type="Proteomes" id="UP000769157">
    <property type="component" value="Unassembled WGS sequence"/>
</dbReference>
<dbReference type="Pfam" id="PF05158">
    <property type="entry name" value="RNA_pol_Rpc34"/>
    <property type="match status" value="1"/>
</dbReference>
<comment type="similarity">
    <text evidence="2">Belongs to the eukaryotic RPC34/RPC39 RNA polymerase subunit family.</text>
</comment>
<keyword evidence="3" id="KW-0240">DNA-directed RNA polymerase</keyword>
<dbReference type="OrthoDB" id="613763at2759"/>
<dbReference type="GO" id="GO:0005737">
    <property type="term" value="C:cytoplasm"/>
    <property type="evidence" value="ECO:0007669"/>
    <property type="project" value="UniProtKB-ARBA"/>
</dbReference>
<proteinExistence type="inferred from homology"/>
<reference evidence="6" key="2">
    <citation type="submission" date="2021-01" db="EMBL/GenBank/DDBJ databases">
        <authorList>
            <person name="Schikora-Tamarit M.A."/>
        </authorList>
    </citation>
    <scope>NUCLEOTIDE SEQUENCE</scope>
    <source>
        <strain evidence="6">CBS6075</strain>
    </source>
</reference>
<evidence type="ECO:0000256" key="1">
    <source>
        <dbReference type="ARBA" id="ARBA00004123"/>
    </source>
</evidence>
<organism evidence="6 7">
    <name type="scientific">Ogataea philodendri</name>
    <dbReference type="NCBI Taxonomy" id="1378263"/>
    <lineage>
        <taxon>Eukaryota</taxon>
        <taxon>Fungi</taxon>
        <taxon>Dikarya</taxon>
        <taxon>Ascomycota</taxon>
        <taxon>Saccharomycotina</taxon>
        <taxon>Pichiomycetes</taxon>
        <taxon>Pichiales</taxon>
        <taxon>Pichiaceae</taxon>
        <taxon>Ogataea</taxon>
    </lineage>
</organism>
<evidence type="ECO:0008006" key="8">
    <source>
        <dbReference type="Google" id="ProtNLM"/>
    </source>
</evidence>
<dbReference type="GeneID" id="70233451"/>
<reference evidence="6" key="1">
    <citation type="journal article" date="2021" name="Open Biol.">
        <title>Shared evolutionary footprints suggest mitochondrial oxidative damage underlies multiple complex I losses in fungi.</title>
        <authorList>
            <person name="Schikora-Tamarit M.A."/>
            <person name="Marcet-Houben M."/>
            <person name="Nosek J."/>
            <person name="Gabaldon T."/>
        </authorList>
    </citation>
    <scope>NUCLEOTIDE SEQUENCE</scope>
    <source>
        <strain evidence="6">CBS6075</strain>
    </source>
</reference>
<evidence type="ECO:0000313" key="6">
    <source>
        <dbReference type="EMBL" id="KAH3669362.1"/>
    </source>
</evidence>
<dbReference type="GO" id="GO:0005666">
    <property type="term" value="C:RNA polymerase III complex"/>
    <property type="evidence" value="ECO:0007669"/>
    <property type="project" value="InterPro"/>
</dbReference>
<dbReference type="FunFam" id="1.10.10.10:FF:000116">
    <property type="entry name" value="DNA-directed RNA polymerase III subunit RPC6"/>
    <property type="match status" value="1"/>
</dbReference>
<evidence type="ECO:0000313" key="7">
    <source>
        <dbReference type="Proteomes" id="UP000769157"/>
    </source>
</evidence>
<dbReference type="GO" id="GO:0006383">
    <property type="term" value="P:transcription by RNA polymerase III"/>
    <property type="evidence" value="ECO:0007669"/>
    <property type="project" value="InterPro"/>
</dbReference>
<protein>
    <recommendedName>
        <fullName evidence="8">DNA-directed RNA polymerase III subunit RPC6</fullName>
    </recommendedName>
</protein>
<dbReference type="InterPro" id="IPR036388">
    <property type="entry name" value="WH-like_DNA-bd_sf"/>
</dbReference>
<dbReference type="InterPro" id="IPR007832">
    <property type="entry name" value="RNA_pol_Rpc34"/>
</dbReference>
<keyword evidence="5" id="KW-0539">Nucleus</keyword>
<dbReference type="SUPFAM" id="SSF46785">
    <property type="entry name" value="Winged helix' DNA-binding domain"/>
    <property type="match status" value="1"/>
</dbReference>
<evidence type="ECO:0000256" key="4">
    <source>
        <dbReference type="ARBA" id="ARBA00023163"/>
    </source>
</evidence>
<evidence type="ECO:0000256" key="2">
    <source>
        <dbReference type="ARBA" id="ARBA00011038"/>
    </source>
</evidence>
<dbReference type="AlphaFoldDB" id="A0A9P8PCA7"/>
<evidence type="ECO:0000256" key="3">
    <source>
        <dbReference type="ARBA" id="ARBA00022478"/>
    </source>
</evidence>
<dbReference type="PANTHER" id="PTHR12780">
    <property type="entry name" value="RNA POLYMERASE III DNA DIRECTED , 39KD SUBUNIT-RELATED"/>
    <property type="match status" value="1"/>
</dbReference>
<dbReference type="InterPro" id="IPR016049">
    <property type="entry name" value="RNA_pol_Rpc34-like"/>
</dbReference>
<dbReference type="Gene3D" id="1.10.10.10">
    <property type="entry name" value="Winged helix-like DNA-binding domain superfamily/Winged helix DNA-binding domain"/>
    <property type="match status" value="1"/>
</dbReference>
<dbReference type="RefSeq" id="XP_046063625.1">
    <property type="nucleotide sequence ID" value="XM_046202249.1"/>
</dbReference>
<sequence length="558" mass="61917">MILVVSYNDSFTPSWISSLPRNIGCPPKYTAAPSDETLVLVDLLENIRVTSLPFKASLISEPTGSPDLISFLWYAARSTSEANSDVLRSEMDTKCFKPLDIFDSFICSSSGIVTGASAATTGSGSAETVSYRLSTSKTLFFSPPDPLGSVETPIFTLFLRTTRTPDSGSSTSMVDSASLAKSLRLAPNLRFRLLKTGLPIVLGSSSASWSLGIEIRLIMHQEKKFQKNISKSTSTMSTKQASSFLDKQPDFSQACLALHREMLAKGKSSYTQEELLEITGQESNQELMKYVQDLLDRGIVRLLESKDRKVLFQPITEAEAVKVNSMSSDEAMVYSYIEAAGREGIWTKTIKAKTNLHQHVVQRCLKSLESQSYIKSVKSVKYPQRKIYMLYHLTPSIEVTGGPWFTDSELDSDFIDSLLIVIWRFVASRSHPQCFKKGGLDTEQYSYPVSHDNDLPTLEAISEFIGSSGVTSVELSLSDIRSLCVVLEYEEKLAKVNNLYKATWNSVLEAGGGKVRGEDIYAPQNDQIFSISDNYRVISPIGESEKDQLLYLDSWMSI</sequence>
<comment type="caution">
    <text evidence="6">The sequence shown here is derived from an EMBL/GenBank/DDBJ whole genome shotgun (WGS) entry which is preliminary data.</text>
</comment>
<gene>
    <name evidence="6" type="ORF">OGAPHI_001483</name>
</gene>
<name>A0A9P8PCA7_9ASCO</name>
<keyword evidence="7" id="KW-1185">Reference proteome</keyword>
<dbReference type="InterPro" id="IPR036390">
    <property type="entry name" value="WH_DNA-bd_sf"/>
</dbReference>
<evidence type="ECO:0000256" key="5">
    <source>
        <dbReference type="ARBA" id="ARBA00023242"/>
    </source>
</evidence>
<keyword evidence="4" id="KW-0804">Transcription</keyword>
<dbReference type="GO" id="GO:0005654">
    <property type="term" value="C:nucleoplasm"/>
    <property type="evidence" value="ECO:0007669"/>
    <property type="project" value="UniProtKB-ARBA"/>
</dbReference>
<comment type="subcellular location">
    <subcellularLocation>
        <location evidence="1">Nucleus</location>
    </subcellularLocation>
</comment>